<dbReference type="AlphaFoldDB" id="A0A517X230"/>
<feature type="transmembrane region" description="Helical" evidence="1">
    <location>
        <begin position="93"/>
        <end position="119"/>
    </location>
</feature>
<keyword evidence="1" id="KW-1133">Transmembrane helix</keyword>
<gene>
    <name evidence="2" type="ORF">V202x_49840</name>
</gene>
<keyword evidence="1" id="KW-0812">Transmembrane</keyword>
<organism evidence="2 3">
    <name type="scientific">Gimesia aquarii</name>
    <dbReference type="NCBI Taxonomy" id="2527964"/>
    <lineage>
        <taxon>Bacteria</taxon>
        <taxon>Pseudomonadati</taxon>
        <taxon>Planctomycetota</taxon>
        <taxon>Planctomycetia</taxon>
        <taxon>Planctomycetales</taxon>
        <taxon>Planctomycetaceae</taxon>
        <taxon>Gimesia</taxon>
    </lineage>
</organism>
<reference evidence="2 3" key="1">
    <citation type="submission" date="2019-03" db="EMBL/GenBank/DDBJ databases">
        <title>Deep-cultivation of Planctomycetes and their phenomic and genomic characterization uncovers novel biology.</title>
        <authorList>
            <person name="Wiegand S."/>
            <person name="Jogler M."/>
            <person name="Boedeker C."/>
            <person name="Pinto D."/>
            <person name="Vollmers J."/>
            <person name="Rivas-Marin E."/>
            <person name="Kohn T."/>
            <person name="Peeters S.H."/>
            <person name="Heuer A."/>
            <person name="Rast P."/>
            <person name="Oberbeckmann S."/>
            <person name="Bunk B."/>
            <person name="Jeske O."/>
            <person name="Meyerdierks A."/>
            <person name="Storesund J.E."/>
            <person name="Kallscheuer N."/>
            <person name="Luecker S."/>
            <person name="Lage O.M."/>
            <person name="Pohl T."/>
            <person name="Merkel B.J."/>
            <person name="Hornburger P."/>
            <person name="Mueller R.-W."/>
            <person name="Bruemmer F."/>
            <person name="Labrenz M."/>
            <person name="Spormann A.M."/>
            <person name="Op den Camp H."/>
            <person name="Overmann J."/>
            <person name="Amann R."/>
            <person name="Jetten M.S.M."/>
            <person name="Mascher T."/>
            <person name="Medema M.H."/>
            <person name="Devos D.P."/>
            <person name="Kaster A.-K."/>
            <person name="Ovreas L."/>
            <person name="Rohde M."/>
            <person name="Galperin M.Y."/>
            <person name="Jogler C."/>
        </authorList>
    </citation>
    <scope>NUCLEOTIDE SEQUENCE [LARGE SCALE GENOMIC DNA]</scope>
    <source>
        <strain evidence="2 3">V202</strain>
    </source>
</reference>
<proteinExistence type="predicted"/>
<feature type="transmembrane region" description="Helical" evidence="1">
    <location>
        <begin position="48"/>
        <end position="72"/>
    </location>
</feature>
<sequence>MQALKIVLFSIIAAIVFGIIHDQFTVRICLEYFTIGHPIIFNTTSPTLLALGWGIIATWWVGLILGCLLATSARVGKKSKLTLSQIMPDIFKLLALMGIFSFIAGITGYILASQGVVHLVEPMFSRVPATKHVAFLTDLWAHSASYLIGVLGGIVLTIKIWRSRTESKVPKSP</sequence>
<evidence type="ECO:0000313" key="2">
    <source>
        <dbReference type="EMBL" id="QDU11560.1"/>
    </source>
</evidence>
<evidence type="ECO:0000313" key="3">
    <source>
        <dbReference type="Proteomes" id="UP000318384"/>
    </source>
</evidence>
<keyword evidence="3" id="KW-1185">Reference proteome</keyword>
<dbReference type="RefSeq" id="WP_145179332.1">
    <property type="nucleotide sequence ID" value="NZ_CP037422.1"/>
</dbReference>
<evidence type="ECO:0000256" key="1">
    <source>
        <dbReference type="SAM" id="Phobius"/>
    </source>
</evidence>
<name>A0A517X230_9PLAN</name>
<dbReference type="Proteomes" id="UP000318384">
    <property type="component" value="Chromosome"/>
</dbReference>
<accession>A0A517X230</accession>
<feature type="transmembrane region" description="Helical" evidence="1">
    <location>
        <begin position="139"/>
        <end position="161"/>
    </location>
</feature>
<protein>
    <submittedName>
        <fullName evidence="2">Uncharacterized protein</fullName>
    </submittedName>
</protein>
<feature type="transmembrane region" description="Helical" evidence="1">
    <location>
        <begin position="7"/>
        <end position="28"/>
    </location>
</feature>
<dbReference type="EMBL" id="CP037422">
    <property type="protein sequence ID" value="QDU11560.1"/>
    <property type="molecule type" value="Genomic_DNA"/>
</dbReference>
<dbReference type="OrthoDB" id="6199135at2"/>
<keyword evidence="1" id="KW-0472">Membrane</keyword>